<dbReference type="OrthoDB" id="671439at2759"/>
<dbReference type="AlphaFoldDB" id="A0A2P5DEA3"/>
<dbReference type="InterPro" id="IPR023213">
    <property type="entry name" value="CAT-like_dom_sf"/>
</dbReference>
<keyword evidence="5" id="KW-1185">Reference proteome</keyword>
<dbReference type="Gene3D" id="3.30.559.10">
    <property type="entry name" value="Chloramphenicol acetyltransferase-like domain"/>
    <property type="match status" value="2"/>
</dbReference>
<gene>
    <name evidence="4" type="ORF">TorRG33x02_253980</name>
</gene>
<dbReference type="PANTHER" id="PTHR31623">
    <property type="entry name" value="F21J9.9"/>
    <property type="match status" value="1"/>
</dbReference>
<dbReference type="GO" id="GO:0016746">
    <property type="term" value="F:acyltransferase activity"/>
    <property type="evidence" value="ECO:0007669"/>
    <property type="project" value="UniProtKB-KW"/>
</dbReference>
<evidence type="ECO:0000313" key="5">
    <source>
        <dbReference type="Proteomes" id="UP000237000"/>
    </source>
</evidence>
<comment type="similarity">
    <text evidence="1">Belongs to the plant acyltransferase family.</text>
</comment>
<protein>
    <submittedName>
        <fullName evidence="4">Transferase</fullName>
    </submittedName>
</protein>
<dbReference type="PANTHER" id="PTHR31623:SF46">
    <property type="entry name" value="VINORINE SYNTHASE-LIKE"/>
    <property type="match status" value="1"/>
</dbReference>
<dbReference type="Proteomes" id="UP000237000">
    <property type="component" value="Unassembled WGS sequence"/>
</dbReference>
<dbReference type="EMBL" id="JXTC01000276">
    <property type="protein sequence ID" value="PON71602.1"/>
    <property type="molecule type" value="Genomic_DNA"/>
</dbReference>
<evidence type="ECO:0000256" key="2">
    <source>
        <dbReference type="ARBA" id="ARBA00022679"/>
    </source>
</evidence>
<keyword evidence="3" id="KW-0012">Acyltransferase</keyword>
<evidence type="ECO:0000256" key="1">
    <source>
        <dbReference type="ARBA" id="ARBA00009861"/>
    </source>
</evidence>
<evidence type="ECO:0000256" key="3">
    <source>
        <dbReference type="ARBA" id="ARBA00023315"/>
    </source>
</evidence>
<dbReference type="Pfam" id="PF02458">
    <property type="entry name" value="Transferase"/>
    <property type="match status" value="1"/>
</dbReference>
<organism evidence="4 5">
    <name type="scientific">Trema orientale</name>
    <name type="common">Charcoal tree</name>
    <name type="synonym">Celtis orientalis</name>
    <dbReference type="NCBI Taxonomy" id="63057"/>
    <lineage>
        <taxon>Eukaryota</taxon>
        <taxon>Viridiplantae</taxon>
        <taxon>Streptophyta</taxon>
        <taxon>Embryophyta</taxon>
        <taxon>Tracheophyta</taxon>
        <taxon>Spermatophyta</taxon>
        <taxon>Magnoliopsida</taxon>
        <taxon>eudicotyledons</taxon>
        <taxon>Gunneridae</taxon>
        <taxon>Pentapetalae</taxon>
        <taxon>rosids</taxon>
        <taxon>fabids</taxon>
        <taxon>Rosales</taxon>
        <taxon>Cannabaceae</taxon>
        <taxon>Trema</taxon>
    </lineage>
</organism>
<dbReference type="InParanoid" id="A0A2P5DEA3"/>
<name>A0A2P5DEA3_TREOI</name>
<evidence type="ECO:0000313" key="4">
    <source>
        <dbReference type="EMBL" id="PON71602.1"/>
    </source>
</evidence>
<accession>A0A2P5DEA3</accession>
<dbReference type="STRING" id="63057.A0A2P5DEA3"/>
<proteinExistence type="inferred from homology"/>
<comment type="caution">
    <text evidence="4">The sequence shown here is derived from an EMBL/GenBank/DDBJ whole genome shotgun (WGS) entry which is preliminary data.</text>
</comment>
<sequence>MKVEVEIVSKEILKPFSPTPQHLRSYQLSFLDQISPTVYNPCVMFYNPEKDTDFNVFEISNKLKKSMSHVLTLFYPLAGRLKENTAFIDCNDEGIPYSEARVNCQLSHFLKNPILPKELNKFIPFESDDMSDLVVGVQLNIFECGAIAIGSCISHKIADGLSSFMFLKSWAAIARGDHMQARPQFEAAKLFPPRNISGFSPRVGITNKNSIISKRFVFSASAIEALRQKYAVDNKGSSRVEALSAFIWNRLGAATQLESKTADNDNQRLHTMVHAVNLRTRIEPPLSEHSFGNLFRIVMIVPSIDGSHSEEKRGIVQQMREHISRIDDKYVKKLQEGTEHLDFIRKRAKEFSTRETSTFLSFSSWCKFPLYESDFGWGKPVWVGLPPLTFKNLVVLMDTRSGNGIEVYINLDENDMAKLETDDEFLAFESSTEFEFGG</sequence>
<reference evidence="5" key="1">
    <citation type="submission" date="2016-06" db="EMBL/GenBank/DDBJ databases">
        <title>Parallel loss of symbiosis genes in relatives of nitrogen-fixing non-legume Parasponia.</title>
        <authorList>
            <person name="Van Velzen R."/>
            <person name="Holmer R."/>
            <person name="Bu F."/>
            <person name="Rutten L."/>
            <person name="Van Zeijl A."/>
            <person name="Liu W."/>
            <person name="Santuari L."/>
            <person name="Cao Q."/>
            <person name="Sharma T."/>
            <person name="Shen D."/>
            <person name="Roswanjaya Y."/>
            <person name="Wardhani T."/>
            <person name="Kalhor M.S."/>
            <person name="Jansen J."/>
            <person name="Van den Hoogen J."/>
            <person name="Gungor B."/>
            <person name="Hartog M."/>
            <person name="Hontelez J."/>
            <person name="Verver J."/>
            <person name="Yang W.-C."/>
            <person name="Schijlen E."/>
            <person name="Repin R."/>
            <person name="Schilthuizen M."/>
            <person name="Schranz E."/>
            <person name="Heidstra R."/>
            <person name="Miyata K."/>
            <person name="Fedorova E."/>
            <person name="Kohlen W."/>
            <person name="Bisseling T."/>
            <person name="Smit S."/>
            <person name="Geurts R."/>
        </authorList>
    </citation>
    <scope>NUCLEOTIDE SEQUENCE [LARGE SCALE GENOMIC DNA]</scope>
    <source>
        <strain evidence="5">cv. RG33-2</strain>
    </source>
</reference>
<keyword evidence="2 4" id="KW-0808">Transferase</keyword>